<dbReference type="RefSeq" id="WP_228879176.1">
    <property type="nucleotide sequence ID" value="NZ_CAJQZC010000006.1"/>
</dbReference>
<organism evidence="1 2">
    <name type="scientific">Paraburkholderia saeva</name>
    <dbReference type="NCBI Taxonomy" id="2777537"/>
    <lineage>
        <taxon>Bacteria</taxon>
        <taxon>Pseudomonadati</taxon>
        <taxon>Pseudomonadota</taxon>
        <taxon>Betaproteobacteria</taxon>
        <taxon>Burkholderiales</taxon>
        <taxon>Burkholderiaceae</taxon>
        <taxon>Paraburkholderia</taxon>
    </lineage>
</organism>
<reference evidence="1" key="1">
    <citation type="submission" date="2021-04" db="EMBL/GenBank/DDBJ databases">
        <authorList>
            <person name="Vanwijnsberghe S."/>
        </authorList>
    </citation>
    <scope>NUCLEOTIDE SEQUENCE</scope>
    <source>
        <strain evidence="1">LMG 31841</strain>
    </source>
</reference>
<sequence length="305" mass="34400">MAEFDNCRAKHGRARGFLDAWNPQAKTLALVAHVQAVLAEYREHLPLTARQIFYRLVAAHGFDKTNRDYKRLCEMLVSGRRAGVIPWDAIRDDGFTRASSDTYSDAGDFMKACRYTAEKHFRLDRQDGQRERLVVWCETSGMVPQLERVADRYGVPVFSSGGFDSVSVKHTIAREFAGYDVPVRVLHIGDHDPSGIHLFMSLAEDIGAFCKRYGGRVEFDRLAVLPGHIPQFGLVTAPPKPSDRRRFEGQTVQAESLPPDVLADLLRQGVESHFNMQVYLDVLDDEAAQRAALLEQFDDLDTDDE</sequence>
<evidence type="ECO:0000313" key="1">
    <source>
        <dbReference type="EMBL" id="CAG4905697.1"/>
    </source>
</evidence>
<dbReference type="EMBL" id="CAJQZC010000006">
    <property type="protein sequence ID" value="CAG4905697.1"/>
    <property type="molecule type" value="Genomic_DNA"/>
</dbReference>
<protein>
    <submittedName>
        <fullName evidence="1">Uncharacterized protein</fullName>
    </submittedName>
</protein>
<evidence type="ECO:0000313" key="2">
    <source>
        <dbReference type="Proteomes" id="UP000789704"/>
    </source>
</evidence>
<keyword evidence="2" id="KW-1185">Reference proteome</keyword>
<dbReference type="Proteomes" id="UP000789704">
    <property type="component" value="Unassembled WGS sequence"/>
</dbReference>
<gene>
    <name evidence="1" type="ORF">LMG31841_03477</name>
</gene>
<name>A0A9N8RZ14_9BURK</name>
<dbReference type="AlphaFoldDB" id="A0A9N8RZ14"/>
<comment type="caution">
    <text evidence="1">The sequence shown here is derived from an EMBL/GenBank/DDBJ whole genome shotgun (WGS) entry which is preliminary data.</text>
</comment>
<proteinExistence type="predicted"/>
<accession>A0A9N8RZ14</accession>